<organism evidence="1 2">
    <name type="scientific">Cylicostephanus goldi</name>
    <name type="common">Nematode worm</name>
    <dbReference type="NCBI Taxonomy" id="71465"/>
    <lineage>
        <taxon>Eukaryota</taxon>
        <taxon>Metazoa</taxon>
        <taxon>Ecdysozoa</taxon>
        <taxon>Nematoda</taxon>
        <taxon>Chromadorea</taxon>
        <taxon>Rhabditida</taxon>
        <taxon>Rhabditina</taxon>
        <taxon>Rhabditomorpha</taxon>
        <taxon>Strongyloidea</taxon>
        <taxon>Strongylidae</taxon>
        <taxon>Cylicostephanus</taxon>
    </lineage>
</organism>
<dbReference type="AlphaFoldDB" id="A0A3P6T356"/>
<gene>
    <name evidence="1" type="ORF">CGOC_LOCUS7087</name>
</gene>
<keyword evidence="2" id="KW-1185">Reference proteome</keyword>
<evidence type="ECO:0000313" key="1">
    <source>
        <dbReference type="EMBL" id="VDK74935.1"/>
    </source>
</evidence>
<proteinExistence type="predicted"/>
<dbReference type="Proteomes" id="UP000271889">
    <property type="component" value="Unassembled WGS sequence"/>
</dbReference>
<evidence type="ECO:0000313" key="2">
    <source>
        <dbReference type="Proteomes" id="UP000271889"/>
    </source>
</evidence>
<accession>A0A3P6T356</accession>
<name>A0A3P6T356_CYLGO</name>
<sequence length="66" mass="7353">MICLIMPNITQAERASRLATWTVQRQCSYSIAPDHLNWEGDSRKRRNLSEAVHDGLAVGDEITGLG</sequence>
<dbReference type="EMBL" id="UYRV01024144">
    <property type="protein sequence ID" value="VDK74935.1"/>
    <property type="molecule type" value="Genomic_DNA"/>
</dbReference>
<reference evidence="1 2" key="1">
    <citation type="submission" date="2018-11" db="EMBL/GenBank/DDBJ databases">
        <authorList>
            <consortium name="Pathogen Informatics"/>
        </authorList>
    </citation>
    <scope>NUCLEOTIDE SEQUENCE [LARGE SCALE GENOMIC DNA]</scope>
</reference>
<protein>
    <submittedName>
        <fullName evidence="1">Uncharacterized protein</fullName>
    </submittedName>
</protein>